<reference evidence="2" key="1">
    <citation type="submission" date="2016-06" db="EMBL/GenBank/DDBJ databases">
        <title>Parallel loss of symbiosis genes in relatives of nitrogen-fixing non-legume Parasponia.</title>
        <authorList>
            <person name="Van Velzen R."/>
            <person name="Holmer R."/>
            <person name="Bu F."/>
            <person name="Rutten L."/>
            <person name="Van Zeijl A."/>
            <person name="Liu W."/>
            <person name="Santuari L."/>
            <person name="Cao Q."/>
            <person name="Sharma T."/>
            <person name="Shen D."/>
            <person name="Roswanjaya Y."/>
            <person name="Wardhani T."/>
            <person name="Kalhor M.S."/>
            <person name="Jansen J."/>
            <person name="Van den Hoogen J."/>
            <person name="Gungor B."/>
            <person name="Hartog M."/>
            <person name="Hontelez J."/>
            <person name="Verver J."/>
            <person name="Yang W.-C."/>
            <person name="Schijlen E."/>
            <person name="Repin R."/>
            <person name="Schilthuizen M."/>
            <person name="Schranz E."/>
            <person name="Heidstra R."/>
            <person name="Miyata K."/>
            <person name="Fedorova E."/>
            <person name="Kohlen W."/>
            <person name="Bisseling T."/>
            <person name="Smit S."/>
            <person name="Geurts R."/>
        </authorList>
    </citation>
    <scope>NUCLEOTIDE SEQUENCE [LARGE SCALE GENOMIC DNA]</scope>
    <source>
        <strain evidence="2">cv. RG33-2</strain>
    </source>
</reference>
<keyword evidence="2" id="KW-1185">Reference proteome</keyword>
<dbReference type="Proteomes" id="UP000237000">
    <property type="component" value="Unassembled WGS sequence"/>
</dbReference>
<gene>
    <name evidence="1" type="ORF">TorRG33x02_121680</name>
</gene>
<dbReference type="EMBL" id="JXTC01000069">
    <property type="protein sequence ID" value="PON92096.1"/>
    <property type="molecule type" value="Genomic_DNA"/>
</dbReference>
<protein>
    <submittedName>
        <fullName evidence="1">Uncharacterized protein</fullName>
    </submittedName>
</protein>
<comment type="caution">
    <text evidence="1">The sequence shown here is derived from an EMBL/GenBank/DDBJ whole genome shotgun (WGS) entry which is preliminary data.</text>
</comment>
<proteinExistence type="predicted"/>
<evidence type="ECO:0000313" key="1">
    <source>
        <dbReference type="EMBL" id="PON92096.1"/>
    </source>
</evidence>
<sequence length="59" mass="6761">MACNPEWWIRGLADPSRSGLSVNFRLPRRARFEPRISQLRGASLTTLPISMVVERSFET</sequence>
<accession>A0A2P5F2S5</accession>
<name>A0A2P5F2S5_TREOI</name>
<organism evidence="1 2">
    <name type="scientific">Trema orientale</name>
    <name type="common">Charcoal tree</name>
    <name type="synonym">Celtis orientalis</name>
    <dbReference type="NCBI Taxonomy" id="63057"/>
    <lineage>
        <taxon>Eukaryota</taxon>
        <taxon>Viridiplantae</taxon>
        <taxon>Streptophyta</taxon>
        <taxon>Embryophyta</taxon>
        <taxon>Tracheophyta</taxon>
        <taxon>Spermatophyta</taxon>
        <taxon>Magnoliopsida</taxon>
        <taxon>eudicotyledons</taxon>
        <taxon>Gunneridae</taxon>
        <taxon>Pentapetalae</taxon>
        <taxon>rosids</taxon>
        <taxon>fabids</taxon>
        <taxon>Rosales</taxon>
        <taxon>Cannabaceae</taxon>
        <taxon>Trema</taxon>
    </lineage>
</organism>
<dbReference type="InParanoid" id="A0A2P5F2S5"/>
<evidence type="ECO:0000313" key="2">
    <source>
        <dbReference type="Proteomes" id="UP000237000"/>
    </source>
</evidence>
<dbReference type="AlphaFoldDB" id="A0A2P5F2S5"/>